<evidence type="ECO:0000313" key="3">
    <source>
        <dbReference type="Proteomes" id="UP001432146"/>
    </source>
</evidence>
<proteinExistence type="predicted"/>
<evidence type="ECO:0000256" key="1">
    <source>
        <dbReference type="SAM" id="MobiDB-lite"/>
    </source>
</evidence>
<dbReference type="AlphaFoldDB" id="A0AAW0ZUQ8"/>
<reference evidence="2 3" key="1">
    <citation type="submission" date="2024-05" db="EMBL/GenBank/DDBJ databases">
        <title>The nuclear and mitochondrial genome assemblies of Tetragonisca angustula (Apidae: Meliponini), a tiny yet remarkable pollinator in the Neotropics.</title>
        <authorList>
            <person name="Ferrari R."/>
            <person name="Ricardo P.C."/>
            <person name="Dias F.C."/>
            <person name="Araujo N.S."/>
            <person name="Soares D.O."/>
            <person name="Zhou Q.-S."/>
            <person name="Zhu C.-D."/>
            <person name="Coutinho L."/>
            <person name="Airas M.C."/>
            <person name="Batista T.M."/>
        </authorList>
    </citation>
    <scope>NUCLEOTIDE SEQUENCE [LARGE SCALE GENOMIC DNA]</scope>
    <source>
        <strain evidence="2">ASF017062</strain>
        <tissue evidence="2">Abdomen</tissue>
    </source>
</reference>
<organism evidence="2 3">
    <name type="scientific">Tetragonisca angustula</name>
    <dbReference type="NCBI Taxonomy" id="166442"/>
    <lineage>
        <taxon>Eukaryota</taxon>
        <taxon>Metazoa</taxon>
        <taxon>Ecdysozoa</taxon>
        <taxon>Arthropoda</taxon>
        <taxon>Hexapoda</taxon>
        <taxon>Insecta</taxon>
        <taxon>Pterygota</taxon>
        <taxon>Neoptera</taxon>
        <taxon>Endopterygota</taxon>
        <taxon>Hymenoptera</taxon>
        <taxon>Apocrita</taxon>
        <taxon>Aculeata</taxon>
        <taxon>Apoidea</taxon>
        <taxon>Anthophila</taxon>
        <taxon>Apidae</taxon>
        <taxon>Tetragonisca</taxon>
    </lineage>
</organism>
<gene>
    <name evidence="2" type="ORF">QLX08_006526</name>
</gene>
<feature type="compositionally biased region" description="Basic residues" evidence="1">
    <location>
        <begin position="96"/>
        <end position="112"/>
    </location>
</feature>
<name>A0AAW0ZUQ8_9HYME</name>
<accession>A0AAW0ZUQ8</accession>
<dbReference type="Proteomes" id="UP001432146">
    <property type="component" value="Unassembled WGS sequence"/>
</dbReference>
<comment type="caution">
    <text evidence="2">The sequence shown here is derived from an EMBL/GenBank/DDBJ whole genome shotgun (WGS) entry which is preliminary data.</text>
</comment>
<evidence type="ECO:0000313" key="2">
    <source>
        <dbReference type="EMBL" id="KAK9300929.1"/>
    </source>
</evidence>
<feature type="region of interest" description="Disordered" evidence="1">
    <location>
        <begin position="88"/>
        <end position="113"/>
    </location>
</feature>
<protein>
    <submittedName>
        <fullName evidence="2">Uncharacterized protein</fullName>
    </submittedName>
</protein>
<dbReference type="EMBL" id="JAWNGG020000119">
    <property type="protein sequence ID" value="KAK9300929.1"/>
    <property type="molecule type" value="Genomic_DNA"/>
</dbReference>
<keyword evidence="3" id="KW-1185">Reference proteome</keyword>
<sequence>MEKAFDRSLTYGRGLSRLGGSETSKMDPSAMLVDILRRKRVLGVGSVAHKLGRVCSLGLADTGGSLSPWLPTSQPREQRVRYTYIRSHHGFAGTKQTRHTPPPRRRQRRRRSSPSLRFSMFFTTFCWRPSERTRKKLS</sequence>